<protein>
    <submittedName>
        <fullName evidence="2">Uncharacterized protein</fullName>
    </submittedName>
</protein>
<dbReference type="EMBL" id="AGSN01000087">
    <property type="protein sequence ID" value="EHH12048.1"/>
    <property type="molecule type" value="Genomic_DNA"/>
</dbReference>
<reference evidence="2 3" key="1">
    <citation type="journal article" date="2012" name="J. Bacteriol.">
        <title>Draft Genome Sequence of Plant Growth-Promoting Rhizobium Mesorhizobium amorphae, Isolated from Zinc-Lead Mine Tailings.</title>
        <authorList>
            <person name="Hao X."/>
            <person name="Lin Y."/>
            <person name="Johnstone L."/>
            <person name="Baltrus D.A."/>
            <person name="Miller S.J."/>
            <person name="Wei G."/>
            <person name="Rensing C."/>
        </authorList>
    </citation>
    <scope>NUCLEOTIDE SEQUENCE [LARGE SCALE GENOMIC DNA]</scope>
    <source>
        <strain evidence="2 3">CCNWGS0123</strain>
    </source>
</reference>
<gene>
    <name evidence="2" type="ORF">MEA186_10741</name>
</gene>
<name>G6Y881_9HYPH</name>
<evidence type="ECO:0000313" key="2">
    <source>
        <dbReference type="EMBL" id="EHH12048.1"/>
    </source>
</evidence>
<feature type="region of interest" description="Disordered" evidence="1">
    <location>
        <begin position="1"/>
        <end position="25"/>
    </location>
</feature>
<keyword evidence="3" id="KW-1185">Reference proteome</keyword>
<dbReference type="AlphaFoldDB" id="G6Y881"/>
<dbReference type="Proteomes" id="UP000002949">
    <property type="component" value="Unassembled WGS sequence"/>
</dbReference>
<sequence>MADATPPRQRKPKAAAAVISSRRKRPKKTLGDDFVAAVRADFKTHGAGVIASVRADKPDQYLKIVLSVLPKDLHVNINELDALSDDEIRSRIRGLEAVLKPFLERTGLEKPVADRPVLEEPGSADRGAQRLSGAAEGAGPQAPH</sequence>
<dbReference type="PATRIC" id="fig|1082933.3.peg.2070"/>
<dbReference type="eggNOG" id="ENOG5033JEU">
    <property type="taxonomic scope" value="Bacteria"/>
</dbReference>
<evidence type="ECO:0000313" key="3">
    <source>
        <dbReference type="Proteomes" id="UP000002949"/>
    </source>
</evidence>
<dbReference type="RefSeq" id="WP_006201661.1">
    <property type="nucleotide sequence ID" value="NZ_AGSN01000087.1"/>
</dbReference>
<feature type="region of interest" description="Disordered" evidence="1">
    <location>
        <begin position="110"/>
        <end position="144"/>
    </location>
</feature>
<proteinExistence type="predicted"/>
<evidence type="ECO:0000256" key="1">
    <source>
        <dbReference type="SAM" id="MobiDB-lite"/>
    </source>
</evidence>
<accession>G6Y881</accession>
<organism evidence="2 3">
    <name type="scientific">Mesorhizobium amorphae CCNWGS0123</name>
    <dbReference type="NCBI Taxonomy" id="1082933"/>
    <lineage>
        <taxon>Bacteria</taxon>
        <taxon>Pseudomonadati</taxon>
        <taxon>Pseudomonadota</taxon>
        <taxon>Alphaproteobacteria</taxon>
        <taxon>Hyphomicrobiales</taxon>
        <taxon>Phyllobacteriaceae</taxon>
        <taxon>Mesorhizobium</taxon>
    </lineage>
</organism>